<dbReference type="NCBIfam" id="NF033788">
    <property type="entry name" value="HTH_metalloreg"/>
    <property type="match status" value="1"/>
</dbReference>
<dbReference type="InterPro" id="IPR036388">
    <property type="entry name" value="WH-like_DNA-bd_sf"/>
</dbReference>
<dbReference type="KEGG" id="aacx:DEACI_2175"/>
<dbReference type="PANTHER" id="PTHR33154:SF18">
    <property type="entry name" value="ARSENICAL RESISTANCE OPERON REPRESSOR"/>
    <property type="match status" value="1"/>
</dbReference>
<dbReference type="CDD" id="cd00090">
    <property type="entry name" value="HTH_ARSR"/>
    <property type="match status" value="1"/>
</dbReference>
<dbReference type="InterPro" id="IPR036390">
    <property type="entry name" value="WH_DNA-bd_sf"/>
</dbReference>
<dbReference type="SMART" id="SM00418">
    <property type="entry name" value="HTH_ARSR"/>
    <property type="match status" value="1"/>
</dbReference>
<dbReference type="PROSITE" id="PS50987">
    <property type="entry name" value="HTH_ARSR_2"/>
    <property type="match status" value="1"/>
</dbReference>
<dbReference type="Gene3D" id="1.10.10.10">
    <property type="entry name" value="Winged helix-like DNA-binding domain superfamily/Winged helix DNA-binding domain"/>
    <property type="match status" value="1"/>
</dbReference>
<keyword evidence="3" id="KW-0804">Transcription</keyword>
<evidence type="ECO:0000313" key="5">
    <source>
        <dbReference type="EMBL" id="CAA7601508.1"/>
    </source>
</evidence>
<keyword evidence="2 5" id="KW-0238">DNA-binding</keyword>
<dbReference type="GO" id="GO:0003700">
    <property type="term" value="F:DNA-binding transcription factor activity"/>
    <property type="evidence" value="ECO:0007669"/>
    <property type="project" value="InterPro"/>
</dbReference>
<dbReference type="Proteomes" id="UP001071230">
    <property type="component" value="Unassembled WGS sequence"/>
</dbReference>
<reference evidence="5" key="2">
    <citation type="submission" date="2020-01" db="EMBL/GenBank/DDBJ databases">
        <authorList>
            <person name="Hornung B."/>
        </authorList>
    </citation>
    <scope>NUCLEOTIDE SEQUENCE</scope>
    <source>
        <strain evidence="5">PacBioINE</strain>
    </source>
</reference>
<dbReference type="Pfam" id="PF01022">
    <property type="entry name" value="HTH_5"/>
    <property type="match status" value="1"/>
</dbReference>
<evidence type="ECO:0000256" key="2">
    <source>
        <dbReference type="ARBA" id="ARBA00023125"/>
    </source>
</evidence>
<protein>
    <submittedName>
        <fullName evidence="5">HTH ArsR-type DNA-binding domain protein</fullName>
    </submittedName>
    <submittedName>
        <fullName evidence="6">Helix_turn_helix, Arsenical Resistance Operon Repressor</fullName>
    </submittedName>
</protein>
<dbReference type="Proteomes" id="UP000836597">
    <property type="component" value="Chromosome"/>
</dbReference>
<dbReference type="InterPro" id="IPR051081">
    <property type="entry name" value="HTH_MetalResp_TranReg"/>
</dbReference>
<reference evidence="6" key="1">
    <citation type="submission" date="2014-11" db="EMBL/GenBank/DDBJ databases">
        <authorList>
            <person name="Hornung B.V."/>
        </authorList>
    </citation>
    <scope>NUCLEOTIDE SEQUENCE</scope>
    <source>
        <strain evidence="6">INE</strain>
    </source>
</reference>
<dbReference type="InterPro" id="IPR011991">
    <property type="entry name" value="ArsR-like_HTH"/>
</dbReference>
<dbReference type="RefSeq" id="WP_240985029.1">
    <property type="nucleotide sequence ID" value="NZ_CDGJ01000037.1"/>
</dbReference>
<dbReference type="PANTHER" id="PTHR33154">
    <property type="entry name" value="TRANSCRIPTIONAL REGULATOR, ARSR FAMILY"/>
    <property type="match status" value="1"/>
</dbReference>
<sequence length="101" mass="11524">MIDVAKISKALSDPIRYKILLMLVDHQSNELLCCSPALEGACNCEIMAEFEMIQSRVSYHMKELAGAGLVTEEPRGKWKFYSLNMDTLKQYTRQIGADFKF</sequence>
<dbReference type="SUPFAM" id="SSF46785">
    <property type="entry name" value="Winged helix' DNA-binding domain"/>
    <property type="match status" value="1"/>
</dbReference>
<evidence type="ECO:0000259" key="4">
    <source>
        <dbReference type="PROSITE" id="PS50987"/>
    </source>
</evidence>
<dbReference type="InterPro" id="IPR001845">
    <property type="entry name" value="HTH_ArsR_DNA-bd_dom"/>
</dbReference>
<keyword evidence="7" id="KW-1185">Reference proteome</keyword>
<dbReference type="GO" id="GO:0003677">
    <property type="term" value="F:DNA binding"/>
    <property type="evidence" value="ECO:0007669"/>
    <property type="project" value="UniProtKB-KW"/>
</dbReference>
<proteinExistence type="predicted"/>
<gene>
    <name evidence="6" type="ORF">DEACI_1449</name>
    <name evidence="5" type="ORF">DEACI_2175</name>
</gene>
<keyword evidence="1" id="KW-0805">Transcription regulation</keyword>
<feature type="domain" description="HTH arsR-type" evidence="4">
    <location>
        <begin position="1"/>
        <end position="101"/>
    </location>
</feature>
<evidence type="ECO:0000256" key="1">
    <source>
        <dbReference type="ARBA" id="ARBA00023015"/>
    </source>
</evidence>
<dbReference type="AlphaFoldDB" id="A0A8S0W3B8"/>
<organism evidence="5">
    <name type="scientific">Acididesulfobacillus acetoxydans</name>
    <dbReference type="NCBI Taxonomy" id="1561005"/>
    <lineage>
        <taxon>Bacteria</taxon>
        <taxon>Bacillati</taxon>
        <taxon>Bacillota</taxon>
        <taxon>Clostridia</taxon>
        <taxon>Eubacteriales</taxon>
        <taxon>Peptococcaceae</taxon>
        <taxon>Acididesulfobacillus</taxon>
    </lineage>
</organism>
<dbReference type="EMBL" id="LR746496">
    <property type="protein sequence ID" value="CAA7601508.1"/>
    <property type="molecule type" value="Genomic_DNA"/>
</dbReference>
<evidence type="ECO:0000313" key="6">
    <source>
        <dbReference type="EMBL" id="CEJ06995.1"/>
    </source>
</evidence>
<evidence type="ECO:0000313" key="7">
    <source>
        <dbReference type="Proteomes" id="UP001071230"/>
    </source>
</evidence>
<evidence type="ECO:0000256" key="3">
    <source>
        <dbReference type="ARBA" id="ARBA00023163"/>
    </source>
</evidence>
<name>A0A8S0W3B8_9FIRM</name>
<accession>A0A8S0W3B8</accession>
<dbReference type="EMBL" id="CDGJ01000037">
    <property type="protein sequence ID" value="CEJ06995.1"/>
    <property type="molecule type" value="Genomic_DNA"/>
</dbReference>